<keyword evidence="2" id="KW-1185">Reference proteome</keyword>
<organism evidence="1 2">
    <name type="scientific">Coemansia linderi</name>
    <dbReference type="NCBI Taxonomy" id="2663919"/>
    <lineage>
        <taxon>Eukaryota</taxon>
        <taxon>Fungi</taxon>
        <taxon>Fungi incertae sedis</taxon>
        <taxon>Zoopagomycota</taxon>
        <taxon>Kickxellomycotina</taxon>
        <taxon>Kickxellomycetes</taxon>
        <taxon>Kickxellales</taxon>
        <taxon>Kickxellaceae</taxon>
        <taxon>Coemansia</taxon>
    </lineage>
</organism>
<accession>A0ACC1KMY3</accession>
<dbReference type="EMBL" id="JANBUK010000046">
    <property type="protein sequence ID" value="KAJ2792187.1"/>
    <property type="molecule type" value="Genomic_DNA"/>
</dbReference>
<reference evidence="1" key="1">
    <citation type="submission" date="2022-07" db="EMBL/GenBank/DDBJ databases">
        <title>Phylogenomic reconstructions and comparative analyses of Kickxellomycotina fungi.</title>
        <authorList>
            <person name="Reynolds N.K."/>
            <person name="Stajich J.E."/>
            <person name="Barry K."/>
            <person name="Grigoriev I.V."/>
            <person name="Crous P."/>
            <person name="Smith M.E."/>
        </authorList>
    </citation>
    <scope>NUCLEOTIDE SEQUENCE</scope>
    <source>
        <strain evidence="1">BCRC 34191</strain>
    </source>
</reference>
<name>A0ACC1KMY3_9FUNG</name>
<sequence length="428" mass="47398">MRFYTSDETGQIKGVDVDSKVSLLEAQIKAAKKVKADAKAKANAKKGEVVVTEDNILAGTDVWNLHGAVNRDLAIQHMSASTWITGEPTLAVARKNGAIEVVSKDSGESLYTFNEPEFTAPFSIKSNGRTISDRRYVGLGATDSHFVAATNMGEVRYQAYGEDEQSDAAATLLRLQVDACKMRVHDKRSSLFAIGGREQELTVWDAETTKTAGTTEYAKPTTAPIFKSKNVCNDFLDMRVPVWITDLQFIDDNTSNPTIAISTGYKQIRIYDAKAQPRPVHDWEVSKHPINHILVSHAKPELFFADNEGNLQLVDLRTGRIIGGYKGIAGAVKAIALSEDGTKVAAAGLDRFLRVYEAGGMHRMLHRAYIKQRVSQVVWDWEHRDVNQEEVDQREADSIWENMPKLESLAESKKKGSSKRKAIAVSED</sequence>
<evidence type="ECO:0000313" key="1">
    <source>
        <dbReference type="EMBL" id="KAJ2792187.1"/>
    </source>
</evidence>
<proteinExistence type="predicted"/>
<evidence type="ECO:0000313" key="2">
    <source>
        <dbReference type="Proteomes" id="UP001140066"/>
    </source>
</evidence>
<comment type="caution">
    <text evidence="1">The sequence shown here is derived from an EMBL/GenBank/DDBJ whole genome shotgun (WGS) entry which is preliminary data.</text>
</comment>
<protein>
    <submittedName>
        <fullName evidence="1">Ribosome biogenesis protein nsa1 (NOP7-associated protein 1)</fullName>
    </submittedName>
</protein>
<dbReference type="Proteomes" id="UP001140066">
    <property type="component" value="Unassembled WGS sequence"/>
</dbReference>
<gene>
    <name evidence="1" type="primary">NSA1</name>
    <name evidence="1" type="ORF">GGI18_000591</name>
</gene>